<dbReference type="Proteomes" id="UP000003751">
    <property type="component" value="Unassembled WGS sequence"/>
</dbReference>
<sequence length="57" mass="6362">MDGFAIVFFGSASSVLENRLNFLVECIVEVAGYILSFELVFHCCFDNQISHTSIQTV</sequence>
<evidence type="ECO:0000313" key="1">
    <source>
        <dbReference type="EMBL" id="EFW91164.1"/>
    </source>
</evidence>
<evidence type="ECO:0000313" key="2">
    <source>
        <dbReference type="Proteomes" id="UP000003751"/>
    </source>
</evidence>
<dbReference type="AlphaFoldDB" id="E7QWR8"/>
<accession>E7QWR8</accession>
<organism evidence="1 2">
    <name type="scientific">Haladaptatus paucihalophilus DX253</name>
    <dbReference type="NCBI Taxonomy" id="797209"/>
    <lineage>
        <taxon>Archaea</taxon>
        <taxon>Methanobacteriati</taxon>
        <taxon>Methanobacteriota</taxon>
        <taxon>Stenosarchaea group</taxon>
        <taxon>Halobacteria</taxon>
        <taxon>Halobacteriales</taxon>
        <taxon>Haladaptataceae</taxon>
        <taxon>Haladaptatus</taxon>
    </lineage>
</organism>
<name>E7QWR8_HALPU</name>
<comment type="caution">
    <text evidence="1">The sequence shown here is derived from an EMBL/GenBank/DDBJ whole genome shotgun (WGS) entry which is preliminary data.</text>
</comment>
<reference evidence="1 2" key="1">
    <citation type="journal article" date="2014" name="ISME J.">
        <title>Trehalose/2-sulfotrehalose biosynthesis and glycine-betaine uptake are widely spread mechanisms for osmoadaptation in the Halobacteriales.</title>
        <authorList>
            <person name="Youssef N.H."/>
            <person name="Savage-Ashlock K.N."/>
            <person name="McCully A.L."/>
            <person name="Luedtke B."/>
            <person name="Shaw E.I."/>
            <person name="Hoff W.D."/>
            <person name="Elshahed M.S."/>
        </authorList>
    </citation>
    <scope>NUCLEOTIDE SEQUENCE [LARGE SCALE GENOMIC DNA]</scope>
    <source>
        <strain evidence="1 2">DX253</strain>
    </source>
</reference>
<dbReference type="EMBL" id="AEMG01000018">
    <property type="protein sequence ID" value="EFW91164.1"/>
    <property type="molecule type" value="Genomic_DNA"/>
</dbReference>
<proteinExistence type="predicted"/>
<protein>
    <submittedName>
        <fullName evidence="1">Uncharacterized protein</fullName>
    </submittedName>
</protein>
<gene>
    <name evidence="1" type="ORF">ZOD2009_16281</name>
</gene>